<gene>
    <name evidence="1" type="ORF">MCHLO_09477</name>
</gene>
<keyword evidence="2" id="KW-1185">Reference proteome</keyword>
<evidence type="ECO:0000313" key="2">
    <source>
        <dbReference type="Proteomes" id="UP000815677"/>
    </source>
</evidence>
<protein>
    <submittedName>
        <fullName evidence="1">Uncharacterized protein</fullName>
    </submittedName>
</protein>
<accession>A0ABQ0LMU2</accession>
<sequence>MSTSTSSPHLSTQPIELVASNSFEILTVESCSLQNLHLQATELESNTERVPDTRDGSAFLSIIGNHLHNLANSTTTLFTDIGATVQSACSTFLAPSPNIKTAVSSPLPNPTNAFKSLKARQRQDKKRQILAIKDKDPNDPRVLRALQKKQAARARTQKNRKEKHFKAPQSFVRHPHRAPIVAARVGLSGLHVDRSGYCGFNHTWGPNPVSKLPSKFTLKLMQELNFTCIHFDGQNSKLLCDKTGKSFGLLLGHNNNKTYLEACTQAFYKILAAGSSGSEPSGASWDIHRGVKSVNDGWFYGKGMQNMAWMNKSVAGIAPQLRKDSDISRVCTFATAALQLWFPKLYEQSMDRLTKIDEHFGDHNRTFARSAFACVAFNFGPQVATILHRDWTDEAGKLCAVWNGGDFDPKLGGHLVLWELGLYIEFPPGCWILFPSALITHANIPIQPHEKRVSIVQYTPGGVCRFVDNGFRTEKQFRLEDPEGYEAMLQRKATRWEESKELFCTYEELREIYKADDHPLEGELTDMEFSD</sequence>
<proteinExistence type="predicted"/>
<dbReference type="Proteomes" id="UP000815677">
    <property type="component" value="Unassembled WGS sequence"/>
</dbReference>
<organism evidence="1 2">
    <name type="scientific">Mycena chlorophos</name>
    <name type="common">Agaric fungus</name>
    <name type="synonym">Agaricus chlorophos</name>
    <dbReference type="NCBI Taxonomy" id="658473"/>
    <lineage>
        <taxon>Eukaryota</taxon>
        <taxon>Fungi</taxon>
        <taxon>Dikarya</taxon>
        <taxon>Basidiomycota</taxon>
        <taxon>Agaricomycotina</taxon>
        <taxon>Agaricomycetes</taxon>
        <taxon>Agaricomycetidae</taxon>
        <taxon>Agaricales</taxon>
        <taxon>Marasmiineae</taxon>
        <taxon>Mycenaceae</taxon>
        <taxon>Mycena</taxon>
    </lineage>
</organism>
<name>A0ABQ0LMU2_MYCCL</name>
<evidence type="ECO:0000313" key="1">
    <source>
        <dbReference type="EMBL" id="GAT52428.1"/>
    </source>
</evidence>
<dbReference type="EMBL" id="DF847780">
    <property type="protein sequence ID" value="GAT52428.1"/>
    <property type="molecule type" value="Genomic_DNA"/>
</dbReference>
<reference evidence="1" key="1">
    <citation type="submission" date="2014-09" db="EMBL/GenBank/DDBJ databases">
        <title>Genome sequence of the luminous mushroom Mycena chlorophos for searching fungal bioluminescence genes.</title>
        <authorList>
            <person name="Tanaka Y."/>
            <person name="Kasuga D."/>
            <person name="Oba Y."/>
            <person name="Hase S."/>
            <person name="Sato K."/>
            <person name="Oba Y."/>
            <person name="Sakakibara Y."/>
        </authorList>
    </citation>
    <scope>NUCLEOTIDE SEQUENCE</scope>
</reference>
<dbReference type="Gene3D" id="3.60.130.30">
    <property type="match status" value="1"/>
</dbReference>